<evidence type="ECO:0000313" key="2">
    <source>
        <dbReference type="Proteomes" id="UP001153076"/>
    </source>
</evidence>
<accession>A0A9Q1QDB2</accession>
<dbReference type="EMBL" id="JAKOGI010000271">
    <property type="protein sequence ID" value="KAJ8438058.1"/>
    <property type="molecule type" value="Genomic_DNA"/>
</dbReference>
<gene>
    <name evidence="1" type="ORF">Cgig2_003594</name>
</gene>
<dbReference type="Proteomes" id="UP001153076">
    <property type="component" value="Unassembled WGS sequence"/>
</dbReference>
<comment type="caution">
    <text evidence="1">The sequence shown here is derived from an EMBL/GenBank/DDBJ whole genome shotgun (WGS) entry which is preliminary data.</text>
</comment>
<protein>
    <submittedName>
        <fullName evidence="1">Uncharacterized protein</fullName>
    </submittedName>
</protein>
<dbReference type="AlphaFoldDB" id="A0A9Q1QDB2"/>
<evidence type="ECO:0000313" key="1">
    <source>
        <dbReference type="EMBL" id="KAJ8438058.1"/>
    </source>
</evidence>
<sequence>MMQVYGVDYAVLHVYGVDDAVLAKTLPPYPSGCKIFEDDCMFFFLIFEATEQKRSNGGNLGEKVIDRKGLKHEVQTGYWPSGHYRFTIEGSDPSILKADEKECQILRILRDPHHLCIHHGQKTSRTRCTPNPLSITLKATRPSGPIPALGAELDLEVKVQSMVGMKVYDIDINHSIWPLLMTNKH</sequence>
<proteinExistence type="predicted"/>
<name>A0A9Q1QDB2_9CARY</name>
<reference evidence="1" key="1">
    <citation type="submission" date="2022-04" db="EMBL/GenBank/DDBJ databases">
        <title>Carnegiea gigantea Genome sequencing and assembly v2.</title>
        <authorList>
            <person name="Copetti D."/>
            <person name="Sanderson M.J."/>
            <person name="Burquez A."/>
            <person name="Wojciechowski M.F."/>
        </authorList>
    </citation>
    <scope>NUCLEOTIDE SEQUENCE</scope>
    <source>
        <strain evidence="1">SGP5-SGP5p</strain>
        <tissue evidence="1">Aerial part</tissue>
    </source>
</reference>
<organism evidence="1 2">
    <name type="scientific">Carnegiea gigantea</name>
    <dbReference type="NCBI Taxonomy" id="171969"/>
    <lineage>
        <taxon>Eukaryota</taxon>
        <taxon>Viridiplantae</taxon>
        <taxon>Streptophyta</taxon>
        <taxon>Embryophyta</taxon>
        <taxon>Tracheophyta</taxon>
        <taxon>Spermatophyta</taxon>
        <taxon>Magnoliopsida</taxon>
        <taxon>eudicotyledons</taxon>
        <taxon>Gunneridae</taxon>
        <taxon>Pentapetalae</taxon>
        <taxon>Caryophyllales</taxon>
        <taxon>Cactineae</taxon>
        <taxon>Cactaceae</taxon>
        <taxon>Cactoideae</taxon>
        <taxon>Echinocereeae</taxon>
        <taxon>Carnegiea</taxon>
    </lineage>
</organism>
<keyword evidence="2" id="KW-1185">Reference proteome</keyword>